<dbReference type="STRING" id="327939.BIW53_00630"/>
<gene>
    <name evidence="2" type="ORF">BIW53_00630</name>
</gene>
<reference evidence="2 3" key="1">
    <citation type="submission" date="2016-10" db="EMBL/GenBank/DDBJ databases">
        <title>Pseudoalteromonas amylolytica sp. nov., isolated from the surface seawater.</title>
        <authorList>
            <person name="Wu Y.-H."/>
            <person name="Cheng H."/>
            <person name="Jin X.-B."/>
            <person name="Wang C.-S."/>
            <person name="Xu X.-W."/>
        </authorList>
    </citation>
    <scope>NUCLEOTIDE SEQUENCE [LARGE SCALE GENOMIC DNA]</scope>
    <source>
        <strain evidence="2 3">JCM 12483</strain>
    </source>
</reference>
<dbReference type="Gene3D" id="3.40.630.30">
    <property type="match status" value="1"/>
</dbReference>
<organism evidence="2 3">
    <name type="scientific">Pseudoalteromonas byunsanensis</name>
    <dbReference type="NCBI Taxonomy" id="327939"/>
    <lineage>
        <taxon>Bacteria</taxon>
        <taxon>Pseudomonadati</taxon>
        <taxon>Pseudomonadota</taxon>
        <taxon>Gammaproteobacteria</taxon>
        <taxon>Alteromonadales</taxon>
        <taxon>Pseudoalteromonadaceae</taxon>
        <taxon>Pseudoalteromonas</taxon>
    </lineage>
</organism>
<dbReference type="PANTHER" id="PTHR43792:SF1">
    <property type="entry name" value="N-ACETYLTRANSFERASE DOMAIN-CONTAINING PROTEIN"/>
    <property type="match status" value="1"/>
</dbReference>
<protein>
    <recommendedName>
        <fullName evidence="1">N-acetyltransferase domain-containing protein</fullName>
    </recommendedName>
</protein>
<evidence type="ECO:0000259" key="1">
    <source>
        <dbReference type="PROSITE" id="PS51186"/>
    </source>
</evidence>
<dbReference type="SUPFAM" id="SSF55729">
    <property type="entry name" value="Acyl-CoA N-acyltransferases (Nat)"/>
    <property type="match status" value="1"/>
</dbReference>
<dbReference type="PROSITE" id="PS51186">
    <property type="entry name" value="GNAT"/>
    <property type="match status" value="1"/>
</dbReference>
<dbReference type="Pfam" id="PF13302">
    <property type="entry name" value="Acetyltransf_3"/>
    <property type="match status" value="1"/>
</dbReference>
<dbReference type="InterPro" id="IPR016181">
    <property type="entry name" value="Acyl_CoA_acyltransferase"/>
</dbReference>
<sequence>MRFYTKRLAIRPVTPDDLAASYEHRSCPLTSRYIGEPASYEQAKERLLEGCQPWLALENERLALAITLQNNDHLIGELMFKYVNKASLIGEIGYRLHKDFIGQGYAYEAVSMFVERLFVELEVKKITALCAIENIASWKLMEKLGMQREGHLRSHFQLSMQRSDAYYYGLCRDE</sequence>
<dbReference type="EMBL" id="MNAN01000007">
    <property type="protein sequence ID" value="OHU97913.1"/>
    <property type="molecule type" value="Genomic_DNA"/>
</dbReference>
<dbReference type="GO" id="GO:0016747">
    <property type="term" value="F:acyltransferase activity, transferring groups other than amino-acyl groups"/>
    <property type="evidence" value="ECO:0007669"/>
    <property type="project" value="InterPro"/>
</dbReference>
<keyword evidence="3" id="KW-1185">Reference proteome</keyword>
<evidence type="ECO:0000313" key="3">
    <source>
        <dbReference type="Proteomes" id="UP000180253"/>
    </source>
</evidence>
<dbReference type="OrthoDB" id="7852312at2"/>
<dbReference type="InterPro" id="IPR000182">
    <property type="entry name" value="GNAT_dom"/>
</dbReference>
<dbReference type="RefSeq" id="WP_070989639.1">
    <property type="nucleotide sequence ID" value="NZ_CBCSHD010000017.1"/>
</dbReference>
<accession>A0A1S1N916</accession>
<feature type="domain" description="N-acetyltransferase" evidence="1">
    <location>
        <begin position="8"/>
        <end position="165"/>
    </location>
</feature>
<comment type="caution">
    <text evidence="2">The sequence shown here is derived from an EMBL/GenBank/DDBJ whole genome shotgun (WGS) entry which is preliminary data.</text>
</comment>
<proteinExistence type="predicted"/>
<dbReference type="Proteomes" id="UP000180253">
    <property type="component" value="Unassembled WGS sequence"/>
</dbReference>
<evidence type="ECO:0000313" key="2">
    <source>
        <dbReference type="EMBL" id="OHU97913.1"/>
    </source>
</evidence>
<dbReference type="PANTHER" id="PTHR43792">
    <property type="entry name" value="GNAT FAMILY, PUTATIVE (AFU_ORTHOLOGUE AFUA_3G00765)-RELATED-RELATED"/>
    <property type="match status" value="1"/>
</dbReference>
<dbReference type="AlphaFoldDB" id="A0A1S1N916"/>
<dbReference type="InterPro" id="IPR051531">
    <property type="entry name" value="N-acetyltransferase"/>
</dbReference>
<name>A0A1S1N916_9GAMM</name>